<dbReference type="NCBIfam" id="TIGR00254">
    <property type="entry name" value="GGDEF"/>
    <property type="match status" value="1"/>
</dbReference>
<dbReference type="PROSITE" id="PS50113">
    <property type="entry name" value="PAC"/>
    <property type="match status" value="2"/>
</dbReference>
<feature type="transmembrane region" description="Helical" evidence="1">
    <location>
        <begin position="20"/>
        <end position="42"/>
    </location>
</feature>
<feature type="domain" description="HAMP" evidence="5">
    <location>
        <begin position="178"/>
        <end position="230"/>
    </location>
</feature>
<keyword evidence="8" id="KW-1185">Reference proteome</keyword>
<dbReference type="InterPro" id="IPR013767">
    <property type="entry name" value="PAS_fold"/>
</dbReference>
<dbReference type="InterPro" id="IPR000700">
    <property type="entry name" value="PAS-assoc_C"/>
</dbReference>
<dbReference type="SMART" id="SM00091">
    <property type="entry name" value="PAS"/>
    <property type="match status" value="2"/>
</dbReference>
<dbReference type="AlphaFoldDB" id="A0A6B2KPR0"/>
<organism evidence="7 8">
    <name type="scientific">Crenobacter caeni</name>
    <dbReference type="NCBI Taxonomy" id="2705474"/>
    <lineage>
        <taxon>Bacteria</taxon>
        <taxon>Pseudomonadati</taxon>
        <taxon>Pseudomonadota</taxon>
        <taxon>Betaproteobacteria</taxon>
        <taxon>Neisseriales</taxon>
        <taxon>Neisseriaceae</taxon>
        <taxon>Crenobacter</taxon>
    </lineage>
</organism>
<feature type="transmembrane region" description="Helical" evidence="1">
    <location>
        <begin position="154"/>
        <end position="176"/>
    </location>
</feature>
<dbReference type="Pfam" id="PF00990">
    <property type="entry name" value="GGDEF"/>
    <property type="match status" value="1"/>
</dbReference>
<dbReference type="SUPFAM" id="SSF141868">
    <property type="entry name" value="EAL domain-like"/>
    <property type="match status" value="1"/>
</dbReference>
<dbReference type="InterPro" id="IPR001610">
    <property type="entry name" value="PAC"/>
</dbReference>
<dbReference type="FunFam" id="3.20.20.450:FF:000001">
    <property type="entry name" value="Cyclic di-GMP phosphodiesterase yahA"/>
    <property type="match status" value="1"/>
</dbReference>
<dbReference type="Gene3D" id="3.20.20.450">
    <property type="entry name" value="EAL domain"/>
    <property type="match status" value="1"/>
</dbReference>
<evidence type="ECO:0000259" key="3">
    <source>
        <dbReference type="PROSITE" id="PS50113"/>
    </source>
</evidence>
<feature type="domain" description="GGDEF" evidence="6">
    <location>
        <begin position="534"/>
        <end position="667"/>
    </location>
</feature>
<dbReference type="Gene3D" id="3.30.450.20">
    <property type="entry name" value="PAS domain"/>
    <property type="match status" value="2"/>
</dbReference>
<evidence type="ECO:0000259" key="2">
    <source>
        <dbReference type="PROSITE" id="PS50112"/>
    </source>
</evidence>
<dbReference type="Gene3D" id="3.30.70.270">
    <property type="match status" value="1"/>
</dbReference>
<dbReference type="InterPro" id="IPR035919">
    <property type="entry name" value="EAL_sf"/>
</dbReference>
<gene>
    <name evidence="7" type="ORF">GZH52_04720</name>
</gene>
<sequence length="937" mass="103974">MPLPVPSTENSILSRLSLRQLFLLAVVVGLLIPALLASVFGYRVQRDQLVERFGHEQQRMLEIVSFGMQEPLWNLNRQSGSPLLESVMDDKRVLSVQVYDTLSGAPFLSSQRETPQAHPGAVFERPVVHRGETIGVVRIAFDTRHLDETLERQLVSLLLIVLAQLVLSIVLIMAILNSRFLRPMQQLSAQAGELAALRLEQAFEWRRPDELGAVGRHLEWARSELRRLLAELGDKTRALQEDIRHRREVEEALRRSEGKYRELFHSSLDGILICDANAQVIDANPAFLAMTGYSAEQLRRLGFWPLLAEGARTDEERRLHEEVWTRGYCDEYETEYVDRLGRHFPVSVKAVATRDDSSGTTGVWRMVRDISSQREAKARLQLAGKVFDNTAEGILITDAAGVIRSANRALTRISGYSEQEMVGRTPAMFSSGLQDAAFYRQMWQQLLSEGQWQGELSNRRRSGEIYPQWLVINAVHDEGGELSHFVAVCSDESERRAADERIDYLAHFDALTGLPNRTQLQERSSLVIQQEGAGCAALLLLDLDRFKTVNESLGHQAGDMLLRVAADRLAAVLDAGQIVGRQGGDEFIVLLPRLASADDALGAACRIQQALASPVEIDGHPVQASASIGISLYPQDGQDFDTLVRNADAAMYHAKGSGRGQVRFYTADLNARARERLQVEAQLRHALASGEFVLHYQPQVDMKSGRIVGVEALVRWQHPERGLLGPLQFIDVAEDSGLIVGIGGWVLDEACAQLARWRDEGLPLVRVGVNLSALQFRQPDLVDSIAEVLERYRLDAEWLDLEVTESLIMEDVPQTTALLEAIHALGVSLSIDDFGTGYSSLAYLKRLKAGTLKIDRSFIKDLPHDADDAAITRTVISMAASLNMRVVAEGVETRAQWALLAAEGCDTVQGYFCSKPLPAEDCARLLCSGSRVLAPVP</sequence>
<dbReference type="PANTHER" id="PTHR44757:SF2">
    <property type="entry name" value="BIOFILM ARCHITECTURE MAINTENANCE PROTEIN MBAA"/>
    <property type="match status" value="1"/>
</dbReference>
<evidence type="ECO:0000259" key="4">
    <source>
        <dbReference type="PROSITE" id="PS50883"/>
    </source>
</evidence>
<comment type="caution">
    <text evidence="7">The sequence shown here is derived from an EMBL/GenBank/DDBJ whole genome shotgun (WGS) entry which is preliminary data.</text>
</comment>
<feature type="domain" description="PAC" evidence="3">
    <location>
        <begin position="330"/>
        <end position="382"/>
    </location>
</feature>
<evidence type="ECO:0000256" key="1">
    <source>
        <dbReference type="SAM" id="Phobius"/>
    </source>
</evidence>
<dbReference type="SUPFAM" id="SSF55073">
    <property type="entry name" value="Nucleotide cyclase"/>
    <property type="match status" value="1"/>
</dbReference>
<dbReference type="Proteomes" id="UP000482578">
    <property type="component" value="Unassembled WGS sequence"/>
</dbReference>
<dbReference type="CDD" id="cd00130">
    <property type="entry name" value="PAS"/>
    <property type="match status" value="2"/>
</dbReference>
<dbReference type="InterPro" id="IPR029787">
    <property type="entry name" value="Nucleotide_cyclase"/>
</dbReference>
<dbReference type="Pfam" id="PF00989">
    <property type="entry name" value="PAS"/>
    <property type="match status" value="1"/>
</dbReference>
<dbReference type="PROSITE" id="PS50887">
    <property type="entry name" value="GGDEF"/>
    <property type="match status" value="1"/>
</dbReference>
<dbReference type="Gene3D" id="6.10.340.10">
    <property type="match status" value="1"/>
</dbReference>
<evidence type="ECO:0000313" key="8">
    <source>
        <dbReference type="Proteomes" id="UP000482578"/>
    </source>
</evidence>
<keyword evidence="1" id="KW-1133">Transmembrane helix</keyword>
<keyword evidence="1" id="KW-0472">Membrane</keyword>
<keyword evidence="1" id="KW-0812">Transmembrane</keyword>
<evidence type="ECO:0000259" key="5">
    <source>
        <dbReference type="PROSITE" id="PS50885"/>
    </source>
</evidence>
<dbReference type="EMBL" id="JAAGAA010000003">
    <property type="protein sequence ID" value="NDV12101.1"/>
    <property type="molecule type" value="Genomic_DNA"/>
</dbReference>
<dbReference type="InterPro" id="IPR035965">
    <property type="entry name" value="PAS-like_dom_sf"/>
</dbReference>
<dbReference type="CDD" id="cd01948">
    <property type="entry name" value="EAL"/>
    <property type="match status" value="1"/>
</dbReference>
<dbReference type="PROSITE" id="PS50885">
    <property type="entry name" value="HAMP"/>
    <property type="match status" value="1"/>
</dbReference>
<dbReference type="InterPro" id="IPR001633">
    <property type="entry name" value="EAL_dom"/>
</dbReference>
<dbReference type="SUPFAM" id="SSF55785">
    <property type="entry name" value="PYP-like sensor domain (PAS domain)"/>
    <property type="match status" value="2"/>
</dbReference>
<dbReference type="CDD" id="cd01949">
    <property type="entry name" value="GGDEF"/>
    <property type="match status" value="1"/>
</dbReference>
<dbReference type="Pfam" id="PF00563">
    <property type="entry name" value="EAL"/>
    <property type="match status" value="1"/>
</dbReference>
<dbReference type="Pfam" id="PF13426">
    <property type="entry name" value="PAS_9"/>
    <property type="match status" value="1"/>
</dbReference>
<name>A0A6B2KPR0_9NEIS</name>
<dbReference type="GO" id="GO:0016020">
    <property type="term" value="C:membrane"/>
    <property type="evidence" value="ECO:0007669"/>
    <property type="project" value="InterPro"/>
</dbReference>
<dbReference type="InterPro" id="IPR043128">
    <property type="entry name" value="Rev_trsase/Diguanyl_cyclase"/>
</dbReference>
<dbReference type="PANTHER" id="PTHR44757">
    <property type="entry name" value="DIGUANYLATE CYCLASE DGCP"/>
    <property type="match status" value="1"/>
</dbReference>
<evidence type="ECO:0000313" key="7">
    <source>
        <dbReference type="EMBL" id="NDV12101.1"/>
    </source>
</evidence>
<dbReference type="RefSeq" id="WP_163315337.1">
    <property type="nucleotide sequence ID" value="NZ_JAAGAA010000003.1"/>
</dbReference>
<dbReference type="GO" id="GO:0007165">
    <property type="term" value="P:signal transduction"/>
    <property type="evidence" value="ECO:0007669"/>
    <property type="project" value="InterPro"/>
</dbReference>
<protein>
    <submittedName>
        <fullName evidence="7">EAL domain-containing protein</fullName>
    </submittedName>
</protein>
<dbReference type="PROSITE" id="PS50883">
    <property type="entry name" value="EAL"/>
    <property type="match status" value="1"/>
</dbReference>
<dbReference type="GO" id="GO:0006355">
    <property type="term" value="P:regulation of DNA-templated transcription"/>
    <property type="evidence" value="ECO:0007669"/>
    <property type="project" value="InterPro"/>
</dbReference>
<dbReference type="InterPro" id="IPR052155">
    <property type="entry name" value="Biofilm_reg_signaling"/>
</dbReference>
<accession>A0A6B2KPR0</accession>
<dbReference type="SMART" id="SM00267">
    <property type="entry name" value="GGDEF"/>
    <property type="match status" value="1"/>
</dbReference>
<dbReference type="InterPro" id="IPR000014">
    <property type="entry name" value="PAS"/>
</dbReference>
<dbReference type="PROSITE" id="PS50112">
    <property type="entry name" value="PAS"/>
    <property type="match status" value="2"/>
</dbReference>
<reference evidence="7 8" key="1">
    <citation type="submission" date="2020-02" db="EMBL/GenBank/DDBJ databases">
        <authorList>
            <person name="Yang Z."/>
        </authorList>
    </citation>
    <scope>NUCLEOTIDE SEQUENCE [LARGE SCALE GENOMIC DNA]</scope>
    <source>
        <strain evidence="7 8">HX-7-9</strain>
    </source>
</reference>
<dbReference type="InterPro" id="IPR003660">
    <property type="entry name" value="HAMP_dom"/>
</dbReference>
<feature type="domain" description="EAL" evidence="4">
    <location>
        <begin position="676"/>
        <end position="930"/>
    </location>
</feature>
<dbReference type="NCBIfam" id="TIGR00229">
    <property type="entry name" value="sensory_box"/>
    <property type="match status" value="2"/>
</dbReference>
<dbReference type="SMART" id="SM00304">
    <property type="entry name" value="HAMP"/>
    <property type="match status" value="1"/>
</dbReference>
<feature type="domain" description="PAS" evidence="2">
    <location>
        <begin position="256"/>
        <end position="298"/>
    </location>
</feature>
<dbReference type="SMART" id="SM00052">
    <property type="entry name" value="EAL"/>
    <property type="match status" value="1"/>
</dbReference>
<feature type="domain" description="PAC" evidence="3">
    <location>
        <begin position="452"/>
        <end position="504"/>
    </location>
</feature>
<feature type="domain" description="PAS" evidence="2">
    <location>
        <begin position="385"/>
        <end position="450"/>
    </location>
</feature>
<dbReference type="InterPro" id="IPR000160">
    <property type="entry name" value="GGDEF_dom"/>
</dbReference>
<evidence type="ECO:0000259" key="6">
    <source>
        <dbReference type="PROSITE" id="PS50887"/>
    </source>
</evidence>
<dbReference type="SMART" id="SM00086">
    <property type="entry name" value="PAC"/>
    <property type="match status" value="2"/>
</dbReference>
<proteinExistence type="predicted"/>